<sequence>MASPLGLISLVVWLILVTGGEGRIPDVSSLSEQEHLELEEQLKTLNKQPIETIHTQWGDIYDCIEFQKQPAFDHPLLKDQKMLMNDETISPKPYHKKSIFSLGDGCPKGTVPIRRTTKEDLIRAKSLSSSSGSPNAANYIHRAGVVYKNKTGIYGASGAVNVWHPVVQNDQYSSAELSLKSGPFYQTNAIKFGWTVNPQLYGDDKTRTFAYWTGDGGHKSGCYNTRCPGYVQVHQSRGPGQAVAETSVIGGEQFEVAIEISLEQETGKWWLILDDVKVGYWPKQLFPLFTPGAESIFWGGRVKAGIDGVSPPMASGIPRDEYYSNTGYFANLKHKDKSNQSLNPESVDTVVDCDAYDAKYYMKHNILHFGGAFDGAQCQLP</sequence>
<feature type="domain" description="Neprosin PEP catalytic" evidence="2">
    <location>
        <begin position="133"/>
        <end position="379"/>
    </location>
</feature>
<evidence type="ECO:0000259" key="2">
    <source>
        <dbReference type="PROSITE" id="PS52045"/>
    </source>
</evidence>
<organism evidence="3 4">
    <name type="scientific">Papaver nudicaule</name>
    <name type="common">Iceland poppy</name>
    <dbReference type="NCBI Taxonomy" id="74823"/>
    <lineage>
        <taxon>Eukaryota</taxon>
        <taxon>Viridiplantae</taxon>
        <taxon>Streptophyta</taxon>
        <taxon>Embryophyta</taxon>
        <taxon>Tracheophyta</taxon>
        <taxon>Spermatophyta</taxon>
        <taxon>Magnoliopsida</taxon>
        <taxon>Ranunculales</taxon>
        <taxon>Papaveraceae</taxon>
        <taxon>Papaveroideae</taxon>
        <taxon>Papaver</taxon>
    </lineage>
</organism>
<feature type="signal peptide" evidence="1">
    <location>
        <begin position="1"/>
        <end position="22"/>
    </location>
</feature>
<dbReference type="AlphaFoldDB" id="A0AA41V1U4"/>
<name>A0AA41V1U4_PAPNU</name>
<comment type="caution">
    <text evidence="3">The sequence shown here is derived from an EMBL/GenBank/DDBJ whole genome shotgun (WGS) entry which is preliminary data.</text>
</comment>
<evidence type="ECO:0000256" key="1">
    <source>
        <dbReference type="SAM" id="SignalP"/>
    </source>
</evidence>
<feature type="chain" id="PRO_5041308202" description="Neprosin PEP catalytic domain-containing protein" evidence="1">
    <location>
        <begin position="23"/>
        <end position="381"/>
    </location>
</feature>
<dbReference type="EMBL" id="JAJJMA010078312">
    <property type="protein sequence ID" value="MCL7028339.1"/>
    <property type="molecule type" value="Genomic_DNA"/>
</dbReference>
<evidence type="ECO:0000313" key="3">
    <source>
        <dbReference type="EMBL" id="MCL7028339.1"/>
    </source>
</evidence>
<evidence type="ECO:0000313" key="4">
    <source>
        <dbReference type="Proteomes" id="UP001177140"/>
    </source>
</evidence>
<accession>A0AA41V1U4</accession>
<dbReference type="InterPro" id="IPR004314">
    <property type="entry name" value="Neprosin"/>
</dbReference>
<dbReference type="InterPro" id="IPR053168">
    <property type="entry name" value="Glutamic_endopeptidase"/>
</dbReference>
<dbReference type="Gene3D" id="3.90.1320.10">
    <property type="entry name" value="Outer-capsid protein sigma 3, large lobe"/>
    <property type="match status" value="1"/>
</dbReference>
<dbReference type="PANTHER" id="PTHR31589">
    <property type="entry name" value="PROTEIN, PUTATIVE (DUF239)-RELATED-RELATED"/>
    <property type="match status" value="1"/>
</dbReference>
<protein>
    <recommendedName>
        <fullName evidence="2">Neprosin PEP catalytic domain-containing protein</fullName>
    </recommendedName>
</protein>
<dbReference type="PANTHER" id="PTHR31589:SF223">
    <property type="entry name" value="PROTEIN, PUTATIVE (DUF239)-RELATED"/>
    <property type="match status" value="1"/>
</dbReference>
<reference evidence="3" key="1">
    <citation type="submission" date="2022-03" db="EMBL/GenBank/DDBJ databases">
        <title>A functionally conserved STORR gene fusion in Papaver species that diverged 16.8 million years ago.</title>
        <authorList>
            <person name="Catania T."/>
        </authorList>
    </citation>
    <scope>NUCLEOTIDE SEQUENCE</scope>
    <source>
        <strain evidence="3">S-191538</strain>
    </source>
</reference>
<dbReference type="InterPro" id="IPR025521">
    <property type="entry name" value="Neprosin_propep"/>
</dbReference>
<dbReference type="Pfam" id="PF03080">
    <property type="entry name" value="Neprosin"/>
    <property type="match status" value="1"/>
</dbReference>
<dbReference type="PROSITE" id="PS52045">
    <property type="entry name" value="NEPROSIN_PEP_CD"/>
    <property type="match status" value="1"/>
</dbReference>
<keyword evidence="1" id="KW-0732">Signal</keyword>
<dbReference type="Pfam" id="PF14365">
    <property type="entry name" value="Neprosin_AP"/>
    <property type="match status" value="1"/>
</dbReference>
<gene>
    <name evidence="3" type="ORF">MKW94_027412</name>
</gene>
<dbReference type="Proteomes" id="UP001177140">
    <property type="component" value="Unassembled WGS sequence"/>
</dbReference>
<keyword evidence="4" id="KW-1185">Reference proteome</keyword>
<proteinExistence type="predicted"/>